<evidence type="ECO:0000256" key="3">
    <source>
        <dbReference type="ARBA" id="ARBA00005539"/>
    </source>
</evidence>
<proteinExistence type="inferred from homology"/>
<evidence type="ECO:0000256" key="5">
    <source>
        <dbReference type="ARBA" id="ARBA00020397"/>
    </source>
</evidence>
<keyword evidence="8" id="KW-0028">Amino-acid biosynthesis</keyword>
<protein>
    <recommendedName>
        <fullName evidence="5 8">ATP phosphoribosyltransferase regulatory subunit</fullName>
    </recommendedName>
</protein>
<feature type="domain" description="Aminoacyl-transfer RNA synthetases class-II family profile" evidence="10">
    <location>
        <begin position="23"/>
        <end position="398"/>
    </location>
</feature>
<dbReference type="PANTHER" id="PTHR43707">
    <property type="entry name" value="HISTIDYL-TRNA SYNTHETASE"/>
    <property type="match status" value="1"/>
</dbReference>
<comment type="function">
    <text evidence="7 8">Required for the first step of histidine biosynthesis. May allow the feedback regulation of ATP phosphoribosyltransferase activity by histidine.</text>
</comment>
<keyword evidence="8" id="KW-0368">Histidine biosynthesis</keyword>
<evidence type="ECO:0000256" key="7">
    <source>
        <dbReference type="ARBA" id="ARBA00025246"/>
    </source>
</evidence>
<dbReference type="EMBL" id="JAVMIP010000010">
    <property type="protein sequence ID" value="MDS3861284.1"/>
    <property type="molecule type" value="Genomic_DNA"/>
</dbReference>
<dbReference type="CDD" id="cd00773">
    <property type="entry name" value="HisRS-like_core"/>
    <property type="match status" value="1"/>
</dbReference>
<dbReference type="InterPro" id="IPR041715">
    <property type="entry name" value="HisRS-like_core"/>
</dbReference>
<comment type="miscellaneous">
    <text evidence="8">This function is generally fulfilled by the C-terminal part of HisG, which is missing in some bacteria such as this one.</text>
</comment>
<evidence type="ECO:0000256" key="8">
    <source>
        <dbReference type="HAMAP-Rule" id="MF_00125"/>
    </source>
</evidence>
<comment type="caution">
    <text evidence="11">The sequence shown here is derived from an EMBL/GenBank/DDBJ whole genome shotgun (WGS) entry which is preliminary data.</text>
</comment>
<reference evidence="12" key="1">
    <citation type="submission" date="2023-07" db="EMBL/GenBank/DDBJ databases">
        <authorList>
            <person name="Luz R."/>
            <person name="Cordeiro R."/>
            <person name="Fonseca A."/>
            <person name="Goncalves V."/>
        </authorList>
    </citation>
    <scope>NUCLEOTIDE SEQUENCE [LARGE SCALE GENOMIC DNA]</scope>
    <source>
        <strain evidence="12">BACA0444</strain>
    </source>
</reference>
<dbReference type="Proteomes" id="UP001268256">
    <property type="component" value="Unassembled WGS sequence"/>
</dbReference>
<name>A0AAE4JYR9_9CYAN</name>
<dbReference type="NCBIfam" id="NF008940">
    <property type="entry name" value="PRK12292.2-3"/>
    <property type="match status" value="1"/>
</dbReference>
<feature type="binding site" evidence="9">
    <location>
        <position position="107"/>
    </location>
    <ligand>
        <name>L-histidine</name>
        <dbReference type="ChEBI" id="CHEBI:57595"/>
    </ligand>
</feature>
<dbReference type="InterPro" id="IPR004516">
    <property type="entry name" value="HisRS/HisZ"/>
</dbReference>
<dbReference type="InterPro" id="IPR006195">
    <property type="entry name" value="aa-tRNA-synth_II"/>
</dbReference>
<dbReference type="PROSITE" id="PS50862">
    <property type="entry name" value="AA_TRNA_LIGASE_II"/>
    <property type="match status" value="1"/>
</dbReference>
<comment type="pathway">
    <text evidence="2 8">Amino-acid biosynthesis; L-histidine biosynthesis; L-histidine from 5-phospho-alpha-D-ribose 1-diphosphate: step 1/9.</text>
</comment>
<dbReference type="Pfam" id="PF13393">
    <property type="entry name" value="tRNA-synt_His"/>
    <property type="match status" value="1"/>
</dbReference>
<feature type="binding site" evidence="9">
    <location>
        <begin position="263"/>
        <end position="264"/>
    </location>
    <ligand>
        <name>L-histidine</name>
        <dbReference type="ChEBI" id="CHEBI:57595"/>
    </ligand>
</feature>
<organism evidence="11 12">
    <name type="scientific">Pseudocalidococcus azoricus BACA0444</name>
    <dbReference type="NCBI Taxonomy" id="2918990"/>
    <lineage>
        <taxon>Bacteria</taxon>
        <taxon>Bacillati</taxon>
        <taxon>Cyanobacteriota</taxon>
        <taxon>Cyanophyceae</taxon>
        <taxon>Acaryochloridales</taxon>
        <taxon>Thermosynechococcaceae</taxon>
        <taxon>Pseudocalidococcus</taxon>
        <taxon>Pseudocalidococcus azoricus</taxon>
    </lineage>
</organism>
<comment type="subcellular location">
    <subcellularLocation>
        <location evidence="1 8">Cytoplasm</location>
    </subcellularLocation>
</comment>
<dbReference type="RefSeq" id="WP_322878527.1">
    <property type="nucleotide sequence ID" value="NZ_JAVMIP010000010.1"/>
</dbReference>
<evidence type="ECO:0000313" key="11">
    <source>
        <dbReference type="EMBL" id="MDS3861284.1"/>
    </source>
</evidence>
<dbReference type="PANTHER" id="PTHR43707:SF1">
    <property type="entry name" value="HISTIDINE--TRNA LIGASE, MITOCHONDRIAL-RELATED"/>
    <property type="match status" value="1"/>
</dbReference>
<keyword evidence="12" id="KW-1185">Reference proteome</keyword>
<comment type="similarity">
    <text evidence="3 8">Belongs to the class-II aminoacyl-tRNA synthetase family. HisZ subfamily.</text>
</comment>
<dbReference type="Gene3D" id="3.30.930.10">
    <property type="entry name" value="Bira Bifunctional Protein, Domain 2"/>
    <property type="match status" value="1"/>
</dbReference>
<dbReference type="AlphaFoldDB" id="A0AAE4JYR9"/>
<dbReference type="GO" id="GO:0005737">
    <property type="term" value="C:cytoplasm"/>
    <property type="evidence" value="ECO:0007669"/>
    <property type="project" value="UniProtKB-SubCell"/>
</dbReference>
<keyword evidence="11" id="KW-0328">Glycosyltransferase</keyword>
<evidence type="ECO:0000313" key="12">
    <source>
        <dbReference type="Proteomes" id="UP001268256"/>
    </source>
</evidence>
<dbReference type="GO" id="GO:0006427">
    <property type="term" value="P:histidyl-tRNA aminoacylation"/>
    <property type="evidence" value="ECO:0007669"/>
    <property type="project" value="TreeGrafter"/>
</dbReference>
<feature type="binding site" evidence="9">
    <location>
        <position position="122"/>
    </location>
    <ligand>
        <name>L-histidine</name>
        <dbReference type="ChEBI" id="CHEBI:57595"/>
    </ligand>
</feature>
<sequence>MVYQPPTGGRDLLPLDVAQQRWIEHHLEQTFQRWGYHEIVTPTIERLDTLMAGGAVRPETVMHVQDPDSDWLGLRPELTASIARAAVTRLAGTPLPQRLYYKANVFRRASTKGLNRRQEFFQAGVELIGGLGLRADAEILFLLQDCLQTLNLQAWSVLLGDAGLTQCLLNTFPPAWQSQIRHHLAQLDRVALLELPLPNDIRTKVLELLNLRGPADLVMAKLQAWPLDQAGNQRLQALAQLLAIIGDQLNIILDLSLIQTFDYYTGIVWDVVAYAEGDLRVIAQGGRYDQLLGTYSPEAQSQPGIGFVFNLENLQQSLGNQGQLPQQPPRSHWLVVPTSEPALKASFTHAQTLRLEGEVRAEIALDPLSPAEIRAYAQRQQIPYIAWVNEAGQPRVEIVSEGEVVPC</sequence>
<accession>A0AAE4JYR9</accession>
<evidence type="ECO:0000259" key="10">
    <source>
        <dbReference type="PROSITE" id="PS50862"/>
    </source>
</evidence>
<dbReference type="InterPro" id="IPR004517">
    <property type="entry name" value="HisZ"/>
</dbReference>
<dbReference type="GO" id="GO:0004821">
    <property type="term" value="F:histidine-tRNA ligase activity"/>
    <property type="evidence" value="ECO:0007669"/>
    <property type="project" value="TreeGrafter"/>
</dbReference>
<keyword evidence="11" id="KW-0808">Transferase</keyword>
<gene>
    <name evidence="8" type="primary">hisZ</name>
    <name evidence="11" type="ORF">RIF25_10745</name>
</gene>
<evidence type="ECO:0000256" key="9">
    <source>
        <dbReference type="PIRSR" id="PIRSR001549-1"/>
    </source>
</evidence>
<evidence type="ECO:0000256" key="4">
    <source>
        <dbReference type="ARBA" id="ARBA00011496"/>
    </source>
</evidence>
<dbReference type="NCBIfam" id="TIGR00443">
    <property type="entry name" value="hisZ_biosyn_reg"/>
    <property type="match status" value="1"/>
</dbReference>
<comment type="subunit">
    <text evidence="4 8">Heteromultimer composed of HisG and HisZ subunits.</text>
</comment>
<evidence type="ECO:0000256" key="6">
    <source>
        <dbReference type="ARBA" id="ARBA00022490"/>
    </source>
</evidence>
<evidence type="ECO:0000256" key="2">
    <source>
        <dbReference type="ARBA" id="ARBA00004667"/>
    </source>
</evidence>
<evidence type="ECO:0000256" key="1">
    <source>
        <dbReference type="ARBA" id="ARBA00004496"/>
    </source>
</evidence>
<dbReference type="InterPro" id="IPR045864">
    <property type="entry name" value="aa-tRNA-synth_II/BPL/LPL"/>
</dbReference>
<dbReference type="GO" id="GO:0000105">
    <property type="term" value="P:L-histidine biosynthetic process"/>
    <property type="evidence" value="ECO:0007669"/>
    <property type="project" value="UniProtKB-UniRule"/>
</dbReference>
<feature type="binding site" evidence="9">
    <location>
        <position position="126"/>
    </location>
    <ligand>
        <name>L-histidine</name>
        <dbReference type="ChEBI" id="CHEBI:57595"/>
    </ligand>
</feature>
<feature type="binding site" evidence="9">
    <location>
        <begin position="77"/>
        <end position="79"/>
    </location>
    <ligand>
        <name>L-histidine</name>
        <dbReference type="ChEBI" id="CHEBI:57595"/>
    </ligand>
</feature>
<dbReference type="HAMAP" id="MF_00125">
    <property type="entry name" value="HisZ"/>
    <property type="match status" value="1"/>
</dbReference>
<keyword evidence="6 8" id="KW-0963">Cytoplasm</keyword>
<dbReference type="SUPFAM" id="SSF55681">
    <property type="entry name" value="Class II aaRS and biotin synthetases"/>
    <property type="match status" value="1"/>
</dbReference>
<dbReference type="PIRSF" id="PIRSF001549">
    <property type="entry name" value="His-tRNA_synth"/>
    <property type="match status" value="1"/>
</dbReference>
<dbReference type="GO" id="GO:0016757">
    <property type="term" value="F:glycosyltransferase activity"/>
    <property type="evidence" value="ECO:0007669"/>
    <property type="project" value="UniProtKB-KW"/>
</dbReference>